<comment type="catalytic activity">
    <reaction evidence="1 7">
        <text>Hydrolysis of (1-&gt;4)-beta-linkages between N-acetylmuramic acid and N-acetyl-D-glucosamine residues in a peptidoglycan and between N-acetyl-D-glucosamine residues in chitodextrins.</text>
        <dbReference type="EC" id="3.2.1.17"/>
    </reaction>
</comment>
<dbReference type="GO" id="GO:0003796">
    <property type="term" value="F:lysozyme activity"/>
    <property type="evidence" value="ECO:0007669"/>
    <property type="project" value="UniProtKB-EC"/>
</dbReference>
<dbReference type="InterPro" id="IPR033907">
    <property type="entry name" value="Endolysin_autolysin"/>
</dbReference>
<dbReference type="Pfam" id="PF00959">
    <property type="entry name" value="Phage_lysozyme"/>
    <property type="match status" value="1"/>
</dbReference>
<evidence type="ECO:0000256" key="1">
    <source>
        <dbReference type="ARBA" id="ARBA00000632"/>
    </source>
</evidence>
<keyword evidence="3 7" id="KW-0081">Bacteriolytic enzyme</keyword>
<evidence type="ECO:0000313" key="8">
    <source>
        <dbReference type="EMBL" id="SDG36204.1"/>
    </source>
</evidence>
<dbReference type="GO" id="GO:0009253">
    <property type="term" value="P:peptidoglycan catabolic process"/>
    <property type="evidence" value="ECO:0007669"/>
    <property type="project" value="InterPro"/>
</dbReference>
<dbReference type="RefSeq" id="WP_090683124.1">
    <property type="nucleotide sequence ID" value="NZ_CADERL010000022.1"/>
</dbReference>
<dbReference type="InterPro" id="IPR034690">
    <property type="entry name" value="Endolysin_T4_type"/>
</dbReference>
<dbReference type="CDD" id="cd00737">
    <property type="entry name" value="lyz_endolysin_autolysin"/>
    <property type="match status" value="1"/>
</dbReference>
<comment type="similarity">
    <text evidence="7">Belongs to the glycosyl hydrolase 24 family.</text>
</comment>
<dbReference type="PANTHER" id="PTHR38107:SF3">
    <property type="entry name" value="LYSOZYME RRRD-RELATED"/>
    <property type="match status" value="1"/>
</dbReference>
<evidence type="ECO:0000256" key="3">
    <source>
        <dbReference type="ARBA" id="ARBA00022638"/>
    </source>
</evidence>
<dbReference type="AlphaFoldDB" id="A0A1G7TMG2"/>
<dbReference type="GO" id="GO:0031640">
    <property type="term" value="P:killing of cells of another organism"/>
    <property type="evidence" value="ECO:0007669"/>
    <property type="project" value="UniProtKB-KW"/>
</dbReference>
<dbReference type="InterPro" id="IPR051018">
    <property type="entry name" value="Bacteriophage_GH24"/>
</dbReference>
<dbReference type="InterPro" id="IPR023346">
    <property type="entry name" value="Lysozyme-like_dom_sf"/>
</dbReference>
<dbReference type="OrthoDB" id="5327667at2"/>
<evidence type="ECO:0000256" key="6">
    <source>
        <dbReference type="ARBA" id="ARBA00023295"/>
    </source>
</evidence>
<dbReference type="EC" id="3.2.1.17" evidence="7"/>
<evidence type="ECO:0000256" key="7">
    <source>
        <dbReference type="RuleBase" id="RU003788"/>
    </source>
</evidence>
<dbReference type="SUPFAM" id="SSF53955">
    <property type="entry name" value="Lysozyme-like"/>
    <property type="match status" value="1"/>
</dbReference>
<evidence type="ECO:0000256" key="4">
    <source>
        <dbReference type="ARBA" id="ARBA00022801"/>
    </source>
</evidence>
<organism evidence="8 9">
    <name type="scientific">Paraburkholderia phenazinium</name>
    <dbReference type="NCBI Taxonomy" id="60549"/>
    <lineage>
        <taxon>Bacteria</taxon>
        <taxon>Pseudomonadati</taxon>
        <taxon>Pseudomonadota</taxon>
        <taxon>Betaproteobacteria</taxon>
        <taxon>Burkholderiales</taxon>
        <taxon>Burkholderiaceae</taxon>
        <taxon>Paraburkholderia</taxon>
    </lineage>
</organism>
<accession>A0A1G7TMG2</accession>
<dbReference type="HAMAP" id="MF_04110">
    <property type="entry name" value="ENDOLYSIN_T4"/>
    <property type="match status" value="1"/>
</dbReference>
<reference evidence="8 9" key="1">
    <citation type="submission" date="2016-10" db="EMBL/GenBank/DDBJ databases">
        <authorList>
            <person name="de Groot N.N."/>
        </authorList>
    </citation>
    <scope>NUCLEOTIDE SEQUENCE [LARGE SCALE GENOMIC DNA]</scope>
    <source>
        <strain evidence="8 9">LMG 2247</strain>
    </source>
</reference>
<keyword evidence="2 7" id="KW-0929">Antimicrobial</keyword>
<dbReference type="InterPro" id="IPR002196">
    <property type="entry name" value="Glyco_hydro_24"/>
</dbReference>
<proteinExistence type="inferred from homology"/>
<dbReference type="EMBL" id="FNCJ01000003">
    <property type="protein sequence ID" value="SDG36204.1"/>
    <property type="molecule type" value="Genomic_DNA"/>
</dbReference>
<dbReference type="InterPro" id="IPR023347">
    <property type="entry name" value="Lysozyme_dom_sf"/>
</dbReference>
<evidence type="ECO:0000256" key="5">
    <source>
        <dbReference type="ARBA" id="ARBA00023200"/>
    </source>
</evidence>
<dbReference type="Proteomes" id="UP000199706">
    <property type="component" value="Unassembled WGS sequence"/>
</dbReference>
<keyword evidence="4 7" id="KW-0378">Hydrolase</keyword>
<name>A0A1G7TMG2_9BURK</name>
<dbReference type="GO" id="GO:0042742">
    <property type="term" value="P:defense response to bacterium"/>
    <property type="evidence" value="ECO:0007669"/>
    <property type="project" value="UniProtKB-KW"/>
</dbReference>
<evidence type="ECO:0000256" key="2">
    <source>
        <dbReference type="ARBA" id="ARBA00022529"/>
    </source>
</evidence>
<dbReference type="PANTHER" id="PTHR38107">
    <property type="match status" value="1"/>
</dbReference>
<keyword evidence="5" id="KW-1035">Host cytoplasm</keyword>
<dbReference type="GO" id="GO:0016998">
    <property type="term" value="P:cell wall macromolecule catabolic process"/>
    <property type="evidence" value="ECO:0007669"/>
    <property type="project" value="InterPro"/>
</dbReference>
<gene>
    <name evidence="8" type="ORF">SAMN05216466_10374</name>
</gene>
<dbReference type="Gene3D" id="1.10.530.40">
    <property type="match status" value="1"/>
</dbReference>
<evidence type="ECO:0000313" key="9">
    <source>
        <dbReference type="Proteomes" id="UP000199706"/>
    </source>
</evidence>
<protein>
    <recommendedName>
        <fullName evidence="7">Lysozyme</fullName>
        <ecNumber evidence="7">3.2.1.17</ecNumber>
    </recommendedName>
</protein>
<keyword evidence="6 7" id="KW-0326">Glycosidase</keyword>
<sequence length="148" mass="16345">MPDQPERTGAQGIDLIKHFEGLRLTRYLDAVGKPTIGYGHLILPNERFAGPITASQAEALLKKDLRSAELALRKLIRVPVTQQQFDALMAFVFNLGAGRLRSSTLLRYLNAGATARAADQFLVWNKAGGKPLVGLTCRREAERKLFLS</sequence>